<evidence type="ECO:0000256" key="2">
    <source>
        <dbReference type="ARBA" id="ARBA00010944"/>
    </source>
</evidence>
<evidence type="ECO:0000313" key="8">
    <source>
        <dbReference type="EMBL" id="MDJ1506491.1"/>
    </source>
</evidence>
<dbReference type="InterPro" id="IPR029903">
    <property type="entry name" value="RmlD-like-bd"/>
</dbReference>
<dbReference type="PANTHER" id="PTHR10491:SF4">
    <property type="entry name" value="METHIONINE ADENOSYLTRANSFERASE 2 SUBUNIT BETA"/>
    <property type="match status" value="1"/>
</dbReference>
<dbReference type="AlphaFoldDB" id="A0AAE3UJ91"/>
<name>A0AAE3UJ91_9BACT</name>
<keyword evidence="6" id="KW-0521">NADP</keyword>
<evidence type="ECO:0000256" key="1">
    <source>
        <dbReference type="ARBA" id="ARBA00004781"/>
    </source>
</evidence>
<evidence type="ECO:0000256" key="5">
    <source>
        <dbReference type="ARBA" id="ARBA00048200"/>
    </source>
</evidence>
<sequence length="308" mass="34167">MKKILLTGSNGLLGQKLVQLILEQGEYELIATARGENRLPILESGKGTYRSLDVSNPEAVQQIIAEFKPDYVIHTAAMTNVDQCESEREGCWKLNVDAVQHLSEACAAHNTFLLHLSTDFIFDGEAGPYDENAEANPLSYYGESKLAAEKIVLQSPNLRWAIARTILVYGIAHDMSRSNIILWVKNSLEGQKSIKVVDDQWRTPTLAEDLAMGCYLIVKHDATGIFNISGKDMLTPWEMANQTADFFSLDKSFMTRADSSTFTQPAKRPARTGFVITKAEQQLGYQPHSFTEGIAIVAEQAKAFSKSN</sequence>
<dbReference type="Pfam" id="PF04321">
    <property type="entry name" value="RmlD_sub_bind"/>
    <property type="match status" value="1"/>
</dbReference>
<dbReference type="CDD" id="cd05254">
    <property type="entry name" value="dTDP_HR_like_SDR_e"/>
    <property type="match status" value="1"/>
</dbReference>
<dbReference type="Proteomes" id="UP001232063">
    <property type="component" value="Unassembled WGS sequence"/>
</dbReference>
<evidence type="ECO:0000256" key="4">
    <source>
        <dbReference type="ARBA" id="ARBA00017099"/>
    </source>
</evidence>
<feature type="domain" description="RmlD-like substrate binding" evidence="7">
    <location>
        <begin position="3"/>
        <end position="300"/>
    </location>
</feature>
<dbReference type="EC" id="1.1.1.133" evidence="3 6"/>
<accession>A0AAE3UJ91</accession>
<dbReference type="RefSeq" id="WP_314519458.1">
    <property type="nucleotide sequence ID" value="NZ_JASJOU010000023.1"/>
</dbReference>
<dbReference type="InterPro" id="IPR005913">
    <property type="entry name" value="dTDP_dehydrorham_reduct"/>
</dbReference>
<gene>
    <name evidence="8" type="ORF">QNI22_37925</name>
</gene>
<comment type="similarity">
    <text evidence="2 6">Belongs to the dTDP-4-dehydrorhamnose reductase family.</text>
</comment>
<evidence type="ECO:0000256" key="6">
    <source>
        <dbReference type="RuleBase" id="RU364082"/>
    </source>
</evidence>
<evidence type="ECO:0000256" key="3">
    <source>
        <dbReference type="ARBA" id="ARBA00012929"/>
    </source>
</evidence>
<evidence type="ECO:0000313" key="9">
    <source>
        <dbReference type="Proteomes" id="UP001232063"/>
    </source>
</evidence>
<dbReference type="GO" id="GO:0008831">
    <property type="term" value="F:dTDP-4-dehydrorhamnose reductase activity"/>
    <property type="evidence" value="ECO:0007669"/>
    <property type="project" value="UniProtKB-EC"/>
</dbReference>
<proteinExistence type="inferred from homology"/>
<reference evidence="8" key="1">
    <citation type="submission" date="2023-05" db="EMBL/GenBank/DDBJ databases">
        <authorList>
            <person name="Zhang X."/>
        </authorList>
    </citation>
    <scope>NUCLEOTIDE SEQUENCE</scope>
    <source>
        <strain evidence="8">BD1B2-1</strain>
    </source>
</reference>
<comment type="catalytic activity">
    <reaction evidence="5">
        <text>dTDP-beta-L-rhamnose + NADP(+) = dTDP-4-dehydro-beta-L-rhamnose + NADPH + H(+)</text>
        <dbReference type="Rhea" id="RHEA:21796"/>
        <dbReference type="ChEBI" id="CHEBI:15378"/>
        <dbReference type="ChEBI" id="CHEBI:57510"/>
        <dbReference type="ChEBI" id="CHEBI:57783"/>
        <dbReference type="ChEBI" id="CHEBI:58349"/>
        <dbReference type="ChEBI" id="CHEBI:62830"/>
        <dbReference type="EC" id="1.1.1.133"/>
    </reaction>
</comment>
<comment type="function">
    <text evidence="6">Catalyzes the reduction of dTDP-6-deoxy-L-lyxo-4-hexulose to yield dTDP-L-rhamnose.</text>
</comment>
<dbReference type="EMBL" id="JASJOU010000023">
    <property type="protein sequence ID" value="MDJ1506491.1"/>
    <property type="molecule type" value="Genomic_DNA"/>
</dbReference>
<organism evidence="8 9">
    <name type="scientific">Xanthocytophaga agilis</name>
    <dbReference type="NCBI Taxonomy" id="3048010"/>
    <lineage>
        <taxon>Bacteria</taxon>
        <taxon>Pseudomonadati</taxon>
        <taxon>Bacteroidota</taxon>
        <taxon>Cytophagia</taxon>
        <taxon>Cytophagales</taxon>
        <taxon>Rhodocytophagaceae</taxon>
        <taxon>Xanthocytophaga</taxon>
    </lineage>
</organism>
<comment type="caution">
    <text evidence="8">The sequence shown here is derived from an EMBL/GenBank/DDBJ whole genome shotgun (WGS) entry which is preliminary data.</text>
</comment>
<dbReference type="InterPro" id="IPR036291">
    <property type="entry name" value="NAD(P)-bd_dom_sf"/>
</dbReference>
<evidence type="ECO:0000259" key="7">
    <source>
        <dbReference type="Pfam" id="PF04321"/>
    </source>
</evidence>
<comment type="pathway">
    <text evidence="1 6">Carbohydrate biosynthesis; dTDP-L-rhamnose biosynthesis.</text>
</comment>
<dbReference type="SUPFAM" id="SSF51735">
    <property type="entry name" value="NAD(P)-binding Rossmann-fold domains"/>
    <property type="match status" value="1"/>
</dbReference>
<dbReference type="PANTHER" id="PTHR10491">
    <property type="entry name" value="DTDP-4-DEHYDRORHAMNOSE REDUCTASE"/>
    <property type="match status" value="1"/>
</dbReference>
<keyword evidence="6" id="KW-0560">Oxidoreductase</keyword>
<dbReference type="Gene3D" id="3.40.50.720">
    <property type="entry name" value="NAD(P)-binding Rossmann-like Domain"/>
    <property type="match status" value="1"/>
</dbReference>
<protein>
    <recommendedName>
        <fullName evidence="4 6">dTDP-4-dehydrorhamnose reductase</fullName>
        <ecNumber evidence="3 6">1.1.1.133</ecNumber>
    </recommendedName>
</protein>
<keyword evidence="9" id="KW-1185">Reference proteome</keyword>